<keyword evidence="3" id="KW-0238">DNA-binding</keyword>
<dbReference type="Pfam" id="PF03466">
    <property type="entry name" value="LysR_substrate"/>
    <property type="match status" value="1"/>
</dbReference>
<dbReference type="Proteomes" id="UP000050546">
    <property type="component" value="Unassembled WGS sequence"/>
</dbReference>
<dbReference type="RefSeq" id="WP_057678339.1">
    <property type="nucleotide sequence ID" value="NZ_JAGHVR010000001.1"/>
</dbReference>
<dbReference type="AlphaFoldDB" id="A0A1V9HF24"/>
<reference evidence="6 7" key="2">
    <citation type="journal article" date="2017" name="Plant Pathol.">
        <title>Pathogenicity and virulence gene content of Xanthomonas strains infecting Araceae, formerly known as Xanthomonas axonopodis pv. dieffenbachiae.</title>
        <authorList>
            <person name="Constantin E.C."/>
            <person name="Haegeman A."/>
            <person name="Van Vaerenbergh J."/>
            <person name="Baeyen S."/>
            <person name="Van Malderghem C."/>
            <person name="Maes M."/>
            <person name="Cottyn B."/>
        </authorList>
    </citation>
    <scope>NUCLEOTIDE SEQUENCE [LARGE SCALE GENOMIC DNA]</scope>
    <source>
        <strain evidence="6 7">LMG 25940</strain>
    </source>
</reference>
<dbReference type="InterPro" id="IPR050950">
    <property type="entry name" value="HTH-type_LysR_regulators"/>
</dbReference>
<dbReference type="GO" id="GO:0003677">
    <property type="term" value="F:DNA binding"/>
    <property type="evidence" value="ECO:0007669"/>
    <property type="project" value="UniProtKB-KW"/>
</dbReference>
<feature type="domain" description="HTH lysR-type" evidence="5">
    <location>
        <begin position="5"/>
        <end position="62"/>
    </location>
</feature>
<dbReference type="Gene3D" id="3.40.190.290">
    <property type="match status" value="1"/>
</dbReference>
<evidence type="ECO:0000256" key="1">
    <source>
        <dbReference type="ARBA" id="ARBA00009437"/>
    </source>
</evidence>
<dbReference type="InterPro" id="IPR036388">
    <property type="entry name" value="WH-like_DNA-bd_sf"/>
</dbReference>
<evidence type="ECO:0000259" key="5">
    <source>
        <dbReference type="PROSITE" id="PS50931"/>
    </source>
</evidence>
<dbReference type="InterPro" id="IPR036390">
    <property type="entry name" value="WH_DNA-bd_sf"/>
</dbReference>
<proteinExistence type="inferred from homology"/>
<comment type="caution">
    <text evidence="6">The sequence shown here is derived from an EMBL/GenBank/DDBJ whole genome shotgun (WGS) entry which is preliminary data.</text>
</comment>
<organism evidence="6 7">
    <name type="scientific">Xanthomonas phaseoli pv. dieffenbachiae</name>
    <dbReference type="NCBI Taxonomy" id="92828"/>
    <lineage>
        <taxon>Bacteria</taxon>
        <taxon>Pseudomonadati</taxon>
        <taxon>Pseudomonadota</taxon>
        <taxon>Gammaproteobacteria</taxon>
        <taxon>Lysobacterales</taxon>
        <taxon>Lysobacteraceae</taxon>
        <taxon>Xanthomonas</taxon>
    </lineage>
</organism>
<name>A0A1V9HF24_9XANT</name>
<gene>
    <name evidence="6" type="ORF">IM53_004925</name>
</gene>
<dbReference type="Gene3D" id="1.10.10.10">
    <property type="entry name" value="Winged helix-like DNA-binding domain superfamily/Winged helix DNA-binding domain"/>
    <property type="match status" value="1"/>
</dbReference>
<evidence type="ECO:0000313" key="7">
    <source>
        <dbReference type="Proteomes" id="UP000050546"/>
    </source>
</evidence>
<dbReference type="SUPFAM" id="SSF46785">
    <property type="entry name" value="Winged helix' DNA-binding domain"/>
    <property type="match status" value="1"/>
</dbReference>
<protein>
    <submittedName>
        <fullName evidence="6">LysR family transcriptional regulator</fullName>
    </submittedName>
</protein>
<sequence>MQMQVEFIDLRIFVAVADTGSITAGADRAALSLAATSARVRALELQVGAALFERGRRGVTLTAAGQVLLRHARVLARQEQAMRSELGDYGLGGQVTLRLAANIAALSEWLPECVADFLLAHPRVDLTLAEWGSEEAADAVRDERADLAVVAGHADFTGLQRRPFRQDRLMVAVAASHRLAGAGSLRLADIAPMQLLALSADNALQRHLRTHLARAGVQLRIRARVPGIETLCRMLARGVGVAIVPHAALSCSSVRQQLAAVPLEEAWARRELSIIWRDRPSATLQALLEWLQASAANAGIHPA</sequence>
<dbReference type="EMBL" id="JPYI02000021">
    <property type="protein sequence ID" value="OQP81495.1"/>
    <property type="molecule type" value="Genomic_DNA"/>
</dbReference>
<dbReference type="GO" id="GO:0005829">
    <property type="term" value="C:cytosol"/>
    <property type="evidence" value="ECO:0007669"/>
    <property type="project" value="TreeGrafter"/>
</dbReference>
<keyword evidence="2" id="KW-0805">Transcription regulation</keyword>
<evidence type="ECO:0000313" key="6">
    <source>
        <dbReference type="EMBL" id="OQP81495.1"/>
    </source>
</evidence>
<comment type="similarity">
    <text evidence="1">Belongs to the LysR transcriptional regulatory family.</text>
</comment>
<evidence type="ECO:0000256" key="4">
    <source>
        <dbReference type="ARBA" id="ARBA00023163"/>
    </source>
</evidence>
<dbReference type="PANTHER" id="PTHR30419">
    <property type="entry name" value="HTH-TYPE TRANSCRIPTIONAL REGULATOR YBHD"/>
    <property type="match status" value="1"/>
</dbReference>
<dbReference type="InterPro" id="IPR000847">
    <property type="entry name" value="LysR_HTH_N"/>
</dbReference>
<evidence type="ECO:0000256" key="2">
    <source>
        <dbReference type="ARBA" id="ARBA00023015"/>
    </source>
</evidence>
<reference evidence="6 7" key="1">
    <citation type="journal article" date="2016" name="Plant Pathol.">
        <title>Genetic characterization of strains named as Xanthomonas axonopodis pv. dieffenbachiae leads to a taxonomic revision of the X. axonopodis species complex.</title>
        <authorList>
            <person name="Constantin E.C."/>
            <person name="Cleenwerck I."/>
            <person name="Maes M."/>
            <person name="Baeyen S."/>
            <person name="Van Malderghem C."/>
            <person name="De Vos P."/>
            <person name="Cottyn B."/>
        </authorList>
    </citation>
    <scope>NUCLEOTIDE SEQUENCE [LARGE SCALE GENOMIC DNA]</scope>
    <source>
        <strain evidence="6 7">LMG 25940</strain>
    </source>
</reference>
<dbReference type="GO" id="GO:0003700">
    <property type="term" value="F:DNA-binding transcription factor activity"/>
    <property type="evidence" value="ECO:0007669"/>
    <property type="project" value="InterPro"/>
</dbReference>
<dbReference type="Pfam" id="PF00126">
    <property type="entry name" value="HTH_1"/>
    <property type="match status" value="1"/>
</dbReference>
<dbReference type="InterPro" id="IPR005119">
    <property type="entry name" value="LysR_subst-bd"/>
</dbReference>
<dbReference type="SUPFAM" id="SSF53850">
    <property type="entry name" value="Periplasmic binding protein-like II"/>
    <property type="match status" value="1"/>
</dbReference>
<dbReference type="STRING" id="1437877.GCA_001564415_01504"/>
<evidence type="ECO:0000256" key="3">
    <source>
        <dbReference type="ARBA" id="ARBA00023125"/>
    </source>
</evidence>
<dbReference type="PANTHER" id="PTHR30419:SF2">
    <property type="entry name" value="LYSR FAMILY TRANSCRIPTIONAL REGULATOR"/>
    <property type="match status" value="1"/>
</dbReference>
<accession>A0A1V9HF24</accession>
<keyword evidence="4" id="KW-0804">Transcription</keyword>
<dbReference type="PROSITE" id="PS50931">
    <property type="entry name" value="HTH_LYSR"/>
    <property type="match status" value="1"/>
</dbReference>